<dbReference type="GO" id="GO:0004853">
    <property type="term" value="F:uroporphyrinogen decarboxylase activity"/>
    <property type="evidence" value="ECO:0007669"/>
    <property type="project" value="UniProtKB-EC"/>
</dbReference>
<dbReference type="EMBL" id="CDGJ01000036">
    <property type="protein sequence ID" value="CEJ06892.1"/>
    <property type="molecule type" value="Genomic_DNA"/>
</dbReference>
<dbReference type="InterPro" id="IPR000257">
    <property type="entry name" value="Uroporphyrinogen_deCOase"/>
</dbReference>
<evidence type="ECO:0000313" key="2">
    <source>
        <dbReference type="EMBL" id="CAA7601018.1"/>
    </source>
</evidence>
<dbReference type="SUPFAM" id="SSF51726">
    <property type="entry name" value="UROD/MetE-like"/>
    <property type="match status" value="1"/>
</dbReference>
<evidence type="ECO:0000259" key="1">
    <source>
        <dbReference type="Pfam" id="PF01208"/>
    </source>
</evidence>
<organism evidence="2">
    <name type="scientific">Acididesulfobacillus acetoxydans</name>
    <dbReference type="NCBI Taxonomy" id="1561005"/>
    <lineage>
        <taxon>Bacteria</taxon>
        <taxon>Bacillati</taxon>
        <taxon>Bacillota</taxon>
        <taxon>Clostridia</taxon>
        <taxon>Eubacteriales</taxon>
        <taxon>Peptococcaceae</taxon>
        <taxon>Acididesulfobacillus</taxon>
    </lineage>
</organism>
<dbReference type="PANTHER" id="PTHR47099:SF1">
    <property type="entry name" value="METHYLCOBAMIDE:COM METHYLTRANSFERASE MTBA"/>
    <property type="match status" value="1"/>
</dbReference>
<accession>A0A8S0W2U6</accession>
<dbReference type="Gene3D" id="3.20.20.210">
    <property type="match status" value="1"/>
</dbReference>
<proteinExistence type="predicted"/>
<gene>
    <name evidence="3" type="ORF">DEACI_1346</name>
    <name evidence="2" type="ORF">DEACI_1671</name>
</gene>
<dbReference type="KEGG" id="aacx:DEACI_1671"/>
<evidence type="ECO:0000313" key="4">
    <source>
        <dbReference type="Proteomes" id="UP001071230"/>
    </source>
</evidence>
<dbReference type="EC" id="4.1.1.37" evidence="2 3"/>
<dbReference type="EMBL" id="LR746496">
    <property type="protein sequence ID" value="CAA7601018.1"/>
    <property type="molecule type" value="Genomic_DNA"/>
</dbReference>
<dbReference type="AlphaFoldDB" id="A0A8S0W2U6"/>
<dbReference type="InterPro" id="IPR038071">
    <property type="entry name" value="UROD/MetE-like_sf"/>
</dbReference>
<dbReference type="Pfam" id="PF01208">
    <property type="entry name" value="URO-D"/>
    <property type="match status" value="1"/>
</dbReference>
<dbReference type="Proteomes" id="UP000836597">
    <property type="component" value="Chromosome"/>
</dbReference>
<keyword evidence="2" id="KW-0456">Lyase</keyword>
<reference evidence="2" key="2">
    <citation type="submission" date="2020-01" db="EMBL/GenBank/DDBJ databases">
        <authorList>
            <person name="Hornung B."/>
        </authorList>
    </citation>
    <scope>NUCLEOTIDE SEQUENCE</scope>
    <source>
        <strain evidence="2">PacBioINE</strain>
    </source>
</reference>
<protein>
    <submittedName>
        <fullName evidence="2 3">Uroporphyrinogen decarboxylase</fullName>
        <ecNumber evidence="2 3">4.1.1.37</ecNumber>
    </submittedName>
</protein>
<name>A0A8S0W2U6_9FIRM</name>
<dbReference type="CDD" id="cd03465">
    <property type="entry name" value="URO-D_like"/>
    <property type="match status" value="1"/>
</dbReference>
<evidence type="ECO:0000313" key="3">
    <source>
        <dbReference type="EMBL" id="CEJ06892.1"/>
    </source>
</evidence>
<feature type="domain" description="Uroporphyrinogen decarboxylase (URO-D)" evidence="1">
    <location>
        <begin position="7"/>
        <end position="341"/>
    </location>
</feature>
<keyword evidence="4" id="KW-1185">Reference proteome</keyword>
<dbReference type="InterPro" id="IPR052024">
    <property type="entry name" value="Methanogen_methyltrans"/>
</dbReference>
<reference evidence="3" key="1">
    <citation type="submission" date="2014-11" db="EMBL/GenBank/DDBJ databases">
        <authorList>
            <person name="Hornung B.V."/>
        </authorList>
    </citation>
    <scope>NUCLEOTIDE SEQUENCE</scope>
    <source>
        <strain evidence="3">INE</strain>
    </source>
</reference>
<dbReference type="PANTHER" id="PTHR47099">
    <property type="entry name" value="METHYLCOBAMIDE:COM METHYLTRANSFERASE MTBA"/>
    <property type="match status" value="1"/>
</dbReference>
<dbReference type="GO" id="GO:0006779">
    <property type="term" value="P:porphyrin-containing compound biosynthetic process"/>
    <property type="evidence" value="ECO:0007669"/>
    <property type="project" value="InterPro"/>
</dbReference>
<dbReference type="Proteomes" id="UP001071230">
    <property type="component" value="Unassembled WGS sequence"/>
</dbReference>
<sequence>MVMNALERALTTINLQLPDRVPVDLHSFALAARHSGRPFGEFFHSADLMAEAQIGLWRRFGHDVILLENGTTATAEALGCKVVYPDDAPAKVTEPALNRLSDVGKLRMCNPEKDATLPVLLRTTRLVKNQIGREVFVMGRADQGPFSLAAMLRGINNFLMDLAYGREKENIHQLLDFATEAVIRLALAQLEAGAHATSIGDSLAGPSLISREMYLEYAYPYEKRVVETVKKAGGLIALHICGDTTLIVDKMVETGAQIVEIDERTDLATAKRHAQGRCCLLGQVSPTALSHESAEMITHLAQKTIETAAGGGGLILGPGCAMASDTPDENVHALVQAAKTYGVYHS</sequence>